<dbReference type="RefSeq" id="WP_073486145.1">
    <property type="nucleotide sequence ID" value="NZ_FQVN01000006.1"/>
</dbReference>
<keyword evidence="2" id="KW-1133">Transmembrane helix</keyword>
<proteinExistence type="predicted"/>
<keyword evidence="4" id="KW-1185">Reference proteome</keyword>
<sequence>MSTSQSDGTASASPTGRGRRLWPVLAVLVVLVAVAGYAVLRDVLDDGPKPVRLTYEVTGTATGVTIGYSTMSGGNTSTQTEQGAKLPWRKEVDVVGETRGATLTVSAGPEGGTVTCSIRAEGREPRTASAEGPFAVASCSSS</sequence>
<dbReference type="Gene3D" id="2.60.40.2880">
    <property type="entry name" value="MmpS1-5, C-terminal soluble domain"/>
    <property type="match status" value="1"/>
</dbReference>
<name>A0A1M5H207_STRHI</name>
<evidence type="ECO:0000313" key="3">
    <source>
        <dbReference type="EMBL" id="SHG10081.1"/>
    </source>
</evidence>
<evidence type="ECO:0000256" key="2">
    <source>
        <dbReference type="SAM" id="Phobius"/>
    </source>
</evidence>
<dbReference type="Proteomes" id="UP000184501">
    <property type="component" value="Unassembled WGS sequence"/>
</dbReference>
<gene>
    <name evidence="3" type="ORF">SAMN05444320_106369</name>
</gene>
<protein>
    <recommendedName>
        <fullName evidence="5">MmpS family membrane protein</fullName>
    </recommendedName>
</protein>
<organism evidence="3 4">
    <name type="scientific">Streptoalloteichus hindustanus</name>
    <dbReference type="NCBI Taxonomy" id="2017"/>
    <lineage>
        <taxon>Bacteria</taxon>
        <taxon>Bacillati</taxon>
        <taxon>Actinomycetota</taxon>
        <taxon>Actinomycetes</taxon>
        <taxon>Pseudonocardiales</taxon>
        <taxon>Pseudonocardiaceae</taxon>
        <taxon>Streptoalloteichus</taxon>
    </lineage>
</organism>
<evidence type="ECO:0008006" key="5">
    <source>
        <dbReference type="Google" id="ProtNLM"/>
    </source>
</evidence>
<accession>A0A1M5H207</accession>
<dbReference type="InterPro" id="IPR038468">
    <property type="entry name" value="MmpS_C"/>
</dbReference>
<keyword evidence="2" id="KW-0472">Membrane</keyword>
<feature type="region of interest" description="Disordered" evidence="1">
    <location>
        <begin position="123"/>
        <end position="142"/>
    </location>
</feature>
<keyword evidence="2" id="KW-0812">Transmembrane</keyword>
<evidence type="ECO:0000256" key="1">
    <source>
        <dbReference type="SAM" id="MobiDB-lite"/>
    </source>
</evidence>
<evidence type="ECO:0000313" key="4">
    <source>
        <dbReference type="Proteomes" id="UP000184501"/>
    </source>
</evidence>
<feature type="transmembrane region" description="Helical" evidence="2">
    <location>
        <begin position="20"/>
        <end position="40"/>
    </location>
</feature>
<dbReference type="EMBL" id="FQVN01000006">
    <property type="protein sequence ID" value="SHG10081.1"/>
    <property type="molecule type" value="Genomic_DNA"/>
</dbReference>
<reference evidence="3 4" key="1">
    <citation type="submission" date="2016-11" db="EMBL/GenBank/DDBJ databases">
        <authorList>
            <person name="Jaros S."/>
            <person name="Januszkiewicz K."/>
            <person name="Wedrychowicz H."/>
        </authorList>
    </citation>
    <scope>NUCLEOTIDE SEQUENCE [LARGE SCALE GENOMIC DNA]</scope>
    <source>
        <strain evidence="3 4">DSM 44523</strain>
    </source>
</reference>
<dbReference type="AlphaFoldDB" id="A0A1M5H207"/>
<dbReference type="OrthoDB" id="3556183at2"/>